<feature type="transmembrane region" description="Helical" evidence="1">
    <location>
        <begin position="157"/>
        <end position="178"/>
    </location>
</feature>
<proteinExistence type="predicted"/>
<feature type="transmembrane region" description="Helical" evidence="1">
    <location>
        <begin position="258"/>
        <end position="276"/>
    </location>
</feature>
<reference evidence="2 3" key="1">
    <citation type="submission" date="2018-10" db="EMBL/GenBank/DDBJ databases">
        <title>Draft genome sequence of the microsporidian Tubulinosema ratisbonensis.</title>
        <authorList>
            <person name="Polonais V."/>
            <person name="Peyretaillade E."/>
            <person name="Niehus S."/>
            <person name="Wawrzyniak I."/>
            <person name="Franchet A."/>
            <person name="Gaspin C."/>
            <person name="Reichstadt M."/>
            <person name="Belser C."/>
            <person name="Labadie K."/>
            <person name="Delbac F."/>
            <person name="Ferrandon D."/>
        </authorList>
    </citation>
    <scope>NUCLEOTIDE SEQUENCE [LARGE SCALE GENOMIC DNA]</scope>
    <source>
        <strain evidence="2 3">Franzen</strain>
    </source>
</reference>
<name>A0A437AMR2_9MICR</name>
<evidence type="ECO:0000313" key="2">
    <source>
        <dbReference type="EMBL" id="RVD92450.1"/>
    </source>
</evidence>
<keyword evidence="1" id="KW-0472">Membrane</keyword>
<dbReference type="Proteomes" id="UP000282876">
    <property type="component" value="Unassembled WGS sequence"/>
</dbReference>
<organism evidence="2 3">
    <name type="scientific">Tubulinosema ratisbonensis</name>
    <dbReference type="NCBI Taxonomy" id="291195"/>
    <lineage>
        <taxon>Eukaryota</taxon>
        <taxon>Fungi</taxon>
        <taxon>Fungi incertae sedis</taxon>
        <taxon>Microsporidia</taxon>
        <taxon>Tubulinosematoidea</taxon>
        <taxon>Tubulinosematidae</taxon>
        <taxon>Tubulinosema</taxon>
    </lineage>
</organism>
<feature type="transmembrane region" description="Helical" evidence="1">
    <location>
        <begin position="12"/>
        <end position="35"/>
    </location>
</feature>
<evidence type="ECO:0000313" key="3">
    <source>
        <dbReference type="Proteomes" id="UP000282876"/>
    </source>
</evidence>
<keyword evidence="1" id="KW-1133">Transmembrane helix</keyword>
<accession>A0A437AMR2</accession>
<evidence type="ECO:0000256" key="1">
    <source>
        <dbReference type="SAM" id="Phobius"/>
    </source>
</evidence>
<dbReference type="EMBL" id="RCSS01000215">
    <property type="protein sequence ID" value="RVD92450.1"/>
    <property type="molecule type" value="Genomic_DNA"/>
</dbReference>
<protein>
    <submittedName>
        <fullName evidence="2">Uncharacterized protein</fullName>
    </submittedName>
</protein>
<dbReference type="AlphaFoldDB" id="A0A437AMR2"/>
<gene>
    <name evidence="2" type="ORF">TUBRATIS_10420</name>
</gene>
<feature type="transmembrane region" description="Helical" evidence="1">
    <location>
        <begin position="125"/>
        <end position="145"/>
    </location>
</feature>
<keyword evidence="3" id="KW-1185">Reference proteome</keyword>
<keyword evidence="1" id="KW-0812">Transmembrane</keyword>
<sequence>MTKLRFLIGNKFLNIYFFILLYIFYPLIINFKIFFSDFFFIFMNENTGKNTLINVNSLLKKLKNKNRIENKKCDAVKFPIQNKTKFRLFKKNKTAFSVIFIYLFPILYFISASVCFYPLKTNLELFLFAVYSGMSLPTLIFRIILCFIDFKCFLDALFCIIALMCVSWVGFLFCPYILYQLQIVTVFTFTIVFCFTVVYVLLIISLFSKYKITRLFILIFLFTHFMLDFSLFNVINSFFIVVTIFLEAIVTNFWEENLFIFDIVFYINTYVLYYVIEKQKIVEFCKFLRI</sequence>
<comment type="caution">
    <text evidence="2">The sequence shown here is derived from an EMBL/GenBank/DDBJ whole genome shotgun (WGS) entry which is preliminary data.</text>
</comment>
<feature type="transmembrane region" description="Helical" evidence="1">
    <location>
        <begin position="215"/>
        <end position="246"/>
    </location>
</feature>
<feature type="transmembrane region" description="Helical" evidence="1">
    <location>
        <begin position="184"/>
        <end position="208"/>
    </location>
</feature>
<feature type="transmembrane region" description="Helical" evidence="1">
    <location>
        <begin position="95"/>
        <end position="119"/>
    </location>
</feature>
<dbReference type="VEuPathDB" id="MicrosporidiaDB:TUBRATIS_10420"/>